<organism evidence="2 3">
    <name type="scientific">Cordyceps javanica</name>
    <dbReference type="NCBI Taxonomy" id="43265"/>
    <lineage>
        <taxon>Eukaryota</taxon>
        <taxon>Fungi</taxon>
        <taxon>Dikarya</taxon>
        <taxon>Ascomycota</taxon>
        <taxon>Pezizomycotina</taxon>
        <taxon>Sordariomycetes</taxon>
        <taxon>Hypocreomycetidae</taxon>
        <taxon>Hypocreales</taxon>
        <taxon>Cordycipitaceae</taxon>
        <taxon>Cordyceps</taxon>
    </lineage>
</organism>
<reference evidence="2 3" key="1">
    <citation type="journal article" date="2019" name="Appl. Microbiol. Biotechnol.">
        <title>Genome sequence of Isaria javanica and comparative genome analysis insights into family S53 peptidase evolution in fungal entomopathogens.</title>
        <authorList>
            <person name="Lin R."/>
            <person name="Zhang X."/>
            <person name="Xin B."/>
            <person name="Zou M."/>
            <person name="Gao Y."/>
            <person name="Qin F."/>
            <person name="Hu Q."/>
            <person name="Xie B."/>
            <person name="Cheng X."/>
        </authorList>
    </citation>
    <scope>NUCLEOTIDE SEQUENCE [LARGE SCALE GENOMIC DNA]</scope>
    <source>
        <strain evidence="2 3">IJ1G</strain>
    </source>
</reference>
<feature type="compositionally biased region" description="Low complexity" evidence="1">
    <location>
        <begin position="31"/>
        <end position="46"/>
    </location>
</feature>
<proteinExistence type="predicted"/>
<dbReference type="EMBL" id="SPUK01000009">
    <property type="protein sequence ID" value="TQV94717.1"/>
    <property type="molecule type" value="Genomic_DNA"/>
</dbReference>
<feature type="region of interest" description="Disordered" evidence="1">
    <location>
        <begin position="31"/>
        <end position="51"/>
    </location>
</feature>
<dbReference type="Proteomes" id="UP000315783">
    <property type="component" value="Unassembled WGS sequence"/>
</dbReference>
<comment type="caution">
    <text evidence="2">The sequence shown here is derived from an EMBL/GenBank/DDBJ whole genome shotgun (WGS) entry which is preliminary data.</text>
</comment>
<name>A0A545UZ38_9HYPO</name>
<protein>
    <submittedName>
        <fullName evidence="2">Uncharacterized protein</fullName>
    </submittedName>
</protein>
<evidence type="ECO:0000313" key="2">
    <source>
        <dbReference type="EMBL" id="TQV94717.1"/>
    </source>
</evidence>
<keyword evidence="3" id="KW-1185">Reference proteome</keyword>
<evidence type="ECO:0000313" key="3">
    <source>
        <dbReference type="Proteomes" id="UP000315783"/>
    </source>
</evidence>
<gene>
    <name evidence="2" type="ORF">IF1G_06728</name>
</gene>
<dbReference type="AlphaFoldDB" id="A0A545UZ38"/>
<sequence length="110" mass="12455">MRWPCRRSRFTSNRKTTNVESHSIYGVATTVANNNTNENDGENGATAKSGLHKRRSVLSRHLLRKPRTVRCKCSVHLSSIRTSYLCDEAASPLVCYPVSFADARWMAIRE</sequence>
<evidence type="ECO:0000256" key="1">
    <source>
        <dbReference type="SAM" id="MobiDB-lite"/>
    </source>
</evidence>
<accession>A0A545UZ38</accession>